<dbReference type="InterPro" id="IPR029052">
    <property type="entry name" value="Metallo-depent_PP-like"/>
</dbReference>
<dbReference type="Proteomes" id="UP000017836">
    <property type="component" value="Unassembled WGS sequence"/>
</dbReference>
<dbReference type="OMA" id="ENGRYMD"/>
<dbReference type="AlphaFoldDB" id="W1PSJ9"/>
<dbReference type="PANTHER" id="PTHR36492:SF2">
    <property type="entry name" value="[ACYL-CARRIER-PROTEIN] PHOSPHODIESTERASE PPTH"/>
    <property type="match status" value="1"/>
</dbReference>
<dbReference type="InterPro" id="IPR052963">
    <property type="entry name" value="Pantetheine_PDE"/>
</dbReference>
<dbReference type="HOGENOM" id="CLU_046051_0_0_1"/>
<feature type="domain" description="Calcineurin-like phosphoesterase" evidence="1">
    <location>
        <begin position="54"/>
        <end position="134"/>
    </location>
</feature>
<dbReference type="STRING" id="13333.W1PSJ9"/>
<keyword evidence="3" id="KW-1185">Reference proteome</keyword>
<dbReference type="PANTHER" id="PTHR36492">
    <property type="match status" value="1"/>
</dbReference>
<sequence>MEGLLKPCINLQQKPGGSHFVHNHVKFREVIKGSSVRRLPILPAKKRMLRTNGLRVFVLSDLHTDYSENMVWIKGLSVMNYKNDVLLVAGDVAETYEMFVYTMSLLKDRFHGVFFVPGNHDLWCRRKGEKYHDSLAKLSALLDACRELGVETSPNIVDGVGIIPLFSWYHESFDREKDITGVAIPSLKMACKDFHACKWPKNLSSKDLSLAKHFDDINAKHTDATNGIVSRSKQIITFSHFLPRPELCPEKRMLFYPNLPKVIGSDYLEARLRTLHGIHGSPHACHMFGHTHFCWDIWLQGIRYVQAPLAYPRERKRGMNGGAEWLPFCIFDSENGGLPPKLSECYWSDYYTSHKREPDNTQLAPWVAKYYSRRK</sequence>
<dbReference type="Gene3D" id="3.60.21.10">
    <property type="match status" value="1"/>
</dbReference>
<protein>
    <recommendedName>
        <fullName evidence="1">Calcineurin-like phosphoesterase domain-containing protein</fullName>
    </recommendedName>
</protein>
<evidence type="ECO:0000313" key="2">
    <source>
        <dbReference type="EMBL" id="ERN10220.1"/>
    </source>
</evidence>
<dbReference type="EMBL" id="KI392934">
    <property type="protein sequence ID" value="ERN10220.1"/>
    <property type="molecule type" value="Genomic_DNA"/>
</dbReference>
<dbReference type="Pfam" id="PF00149">
    <property type="entry name" value="Metallophos"/>
    <property type="match status" value="1"/>
</dbReference>
<dbReference type="eggNOG" id="ENOG502QPJI">
    <property type="taxonomic scope" value="Eukaryota"/>
</dbReference>
<gene>
    <name evidence="2" type="ORF">AMTR_s00171p00047960</name>
</gene>
<dbReference type="KEGG" id="atr:18438392"/>
<organism evidence="2 3">
    <name type="scientific">Amborella trichopoda</name>
    <dbReference type="NCBI Taxonomy" id="13333"/>
    <lineage>
        <taxon>Eukaryota</taxon>
        <taxon>Viridiplantae</taxon>
        <taxon>Streptophyta</taxon>
        <taxon>Embryophyta</taxon>
        <taxon>Tracheophyta</taxon>
        <taxon>Spermatophyta</taxon>
        <taxon>Magnoliopsida</taxon>
        <taxon>Amborellales</taxon>
        <taxon>Amborellaceae</taxon>
        <taxon>Amborella</taxon>
    </lineage>
</organism>
<reference evidence="3" key="1">
    <citation type="journal article" date="2013" name="Science">
        <title>The Amborella genome and the evolution of flowering plants.</title>
        <authorList>
            <consortium name="Amborella Genome Project"/>
        </authorList>
    </citation>
    <scope>NUCLEOTIDE SEQUENCE [LARGE SCALE GENOMIC DNA]</scope>
</reference>
<dbReference type="Gramene" id="ERN10220">
    <property type="protein sequence ID" value="ERN10220"/>
    <property type="gene ID" value="AMTR_s00171p00047960"/>
</dbReference>
<name>W1PSJ9_AMBTC</name>
<evidence type="ECO:0000259" key="1">
    <source>
        <dbReference type="Pfam" id="PF00149"/>
    </source>
</evidence>
<proteinExistence type="predicted"/>
<dbReference type="SUPFAM" id="SSF56300">
    <property type="entry name" value="Metallo-dependent phosphatases"/>
    <property type="match status" value="1"/>
</dbReference>
<accession>W1PSJ9</accession>
<dbReference type="GO" id="GO:0016787">
    <property type="term" value="F:hydrolase activity"/>
    <property type="evidence" value="ECO:0007669"/>
    <property type="project" value="InterPro"/>
</dbReference>
<dbReference type="InterPro" id="IPR004843">
    <property type="entry name" value="Calcineurin-like_PHP"/>
</dbReference>
<dbReference type="CDD" id="cd00838">
    <property type="entry name" value="MPP_superfamily"/>
    <property type="match status" value="1"/>
</dbReference>
<dbReference type="OrthoDB" id="550558at2759"/>
<evidence type="ECO:0000313" key="3">
    <source>
        <dbReference type="Proteomes" id="UP000017836"/>
    </source>
</evidence>